<organism evidence="5 6">
    <name type="scientific">Nannocystis pusilla</name>
    <dbReference type="NCBI Taxonomy" id="889268"/>
    <lineage>
        <taxon>Bacteria</taxon>
        <taxon>Pseudomonadati</taxon>
        <taxon>Myxococcota</taxon>
        <taxon>Polyangia</taxon>
        <taxon>Nannocystales</taxon>
        <taxon>Nannocystaceae</taxon>
        <taxon>Nannocystis</taxon>
    </lineage>
</organism>
<dbReference type="AlphaFoldDB" id="A0A9X3EI80"/>
<dbReference type="InterPro" id="IPR050221">
    <property type="entry name" value="26S_Proteasome_ATPase"/>
</dbReference>
<dbReference type="PROSITE" id="PS50225">
    <property type="entry name" value="SOCS"/>
    <property type="match status" value="1"/>
</dbReference>
<dbReference type="SMART" id="SM00382">
    <property type="entry name" value="AAA"/>
    <property type="match status" value="1"/>
</dbReference>
<dbReference type="GO" id="GO:0016887">
    <property type="term" value="F:ATP hydrolysis activity"/>
    <property type="evidence" value="ECO:0007669"/>
    <property type="project" value="InterPro"/>
</dbReference>
<dbReference type="InterPro" id="IPR001496">
    <property type="entry name" value="SOCS_box"/>
</dbReference>
<dbReference type="InterPro" id="IPR003593">
    <property type="entry name" value="AAA+_ATPase"/>
</dbReference>
<evidence type="ECO:0000256" key="2">
    <source>
        <dbReference type="ARBA" id="ARBA00022741"/>
    </source>
</evidence>
<reference evidence="5" key="1">
    <citation type="submission" date="2022-11" db="EMBL/GenBank/DDBJ databases">
        <title>Minimal conservation of predation-associated metabolite biosynthetic gene clusters underscores biosynthetic potential of Myxococcota including descriptions for ten novel species: Archangium lansinium sp. nov., Myxococcus landrumus sp. nov., Nannocystis bai.</title>
        <authorList>
            <person name="Ahearne A."/>
            <person name="Stevens C."/>
            <person name="Phillips K."/>
        </authorList>
    </citation>
    <scope>NUCLEOTIDE SEQUENCE</scope>
    <source>
        <strain evidence="5">Na p29</strain>
    </source>
</reference>
<evidence type="ECO:0000313" key="6">
    <source>
        <dbReference type="Proteomes" id="UP001150924"/>
    </source>
</evidence>
<evidence type="ECO:0000256" key="3">
    <source>
        <dbReference type="ARBA" id="ARBA00022840"/>
    </source>
</evidence>
<keyword evidence="2" id="KW-0547">Nucleotide-binding</keyword>
<sequence>MNRLAAATRAPEPDAPPVLDLVCERVVLRVRRRLAWVRHLEQQEADPLARLGLDLPAHEARFYAASDELAGLQRRLAVVEAELDACLAQDAWDSPLRHLVHALGLDSGELELLQTCVAAERTPALAAALQRLTGVPGVTEELVRHLFGRSLAPLLRSTGALRHWRLVSERDAGPGVPAVLQLDPQVTGWLIGQVPVPAELAAVVTRPVIREPLSSWPVRQVLDALVDSLDAGVSVRLVVAGQPGSGRRSFAAAVLHALDLAGFVVDVAALADPDLDERCRLVVRHARILNAIPIWHLPAEARALPAAAGEFGLAAVACAAHDRPAPVDGVVDLRVDLPAPDLAERAALWRRLVPTTRTWPEEHVLQVSRRYALPVGDLAAVGLRRPASVDAAAELCRERSRHRLGELGHVLRCPFDLADLVVPAKLRDHLAEFVFEARDRADFWERPEARRLYPRGTGLVALFTGPAGTGKTMAAQVLAAQLGQDLVRIDLATIVSKYIGETAKNLRKIFSVAAGMSAVLLFDEADALFARRTDVRDSHDRHANSDTNYLLQLLEDFAGVAVLASNKKANIDPAFIRRIRHVLEFPRPDAAARRQIWQQVLSELGAEVSPAALDTLGGVDLSGAQIKNAVLAATFVARSEKRPLGVGQLVRGLERELDKDGRALERRDRERLVVHV</sequence>
<dbReference type="InterPro" id="IPR027417">
    <property type="entry name" value="P-loop_NTPase"/>
</dbReference>
<dbReference type="CDD" id="cd19481">
    <property type="entry name" value="RecA-like_protease"/>
    <property type="match status" value="1"/>
</dbReference>
<evidence type="ECO:0000313" key="5">
    <source>
        <dbReference type="EMBL" id="MCY1004522.1"/>
    </source>
</evidence>
<name>A0A9X3EI80_9BACT</name>
<evidence type="ECO:0000256" key="1">
    <source>
        <dbReference type="ARBA" id="ARBA00006914"/>
    </source>
</evidence>
<dbReference type="GO" id="GO:0005524">
    <property type="term" value="F:ATP binding"/>
    <property type="evidence" value="ECO:0007669"/>
    <property type="project" value="UniProtKB-KW"/>
</dbReference>
<protein>
    <submittedName>
        <fullName evidence="5">ATP-binding protein</fullName>
    </submittedName>
</protein>
<dbReference type="Pfam" id="PF00004">
    <property type="entry name" value="AAA"/>
    <property type="match status" value="1"/>
</dbReference>
<gene>
    <name evidence="5" type="ORF">OV079_02845</name>
</gene>
<comment type="caution">
    <text evidence="5">The sequence shown here is derived from an EMBL/GenBank/DDBJ whole genome shotgun (WGS) entry which is preliminary data.</text>
</comment>
<dbReference type="InterPro" id="IPR003959">
    <property type="entry name" value="ATPase_AAA_core"/>
</dbReference>
<comment type="similarity">
    <text evidence="1">Belongs to the AAA ATPase family.</text>
</comment>
<dbReference type="Proteomes" id="UP001150924">
    <property type="component" value="Unassembled WGS sequence"/>
</dbReference>
<keyword evidence="6" id="KW-1185">Reference proteome</keyword>
<dbReference type="SUPFAM" id="SSF52540">
    <property type="entry name" value="P-loop containing nucleoside triphosphate hydrolases"/>
    <property type="match status" value="1"/>
</dbReference>
<evidence type="ECO:0000259" key="4">
    <source>
        <dbReference type="PROSITE" id="PS50225"/>
    </source>
</evidence>
<dbReference type="Gene3D" id="3.40.50.300">
    <property type="entry name" value="P-loop containing nucleotide triphosphate hydrolases"/>
    <property type="match status" value="1"/>
</dbReference>
<dbReference type="EMBL" id="JAPNKE010000002">
    <property type="protein sequence ID" value="MCY1004522.1"/>
    <property type="molecule type" value="Genomic_DNA"/>
</dbReference>
<accession>A0A9X3EI80</accession>
<dbReference type="RefSeq" id="WP_267766076.1">
    <property type="nucleotide sequence ID" value="NZ_JAPNKE010000002.1"/>
</dbReference>
<keyword evidence="3 5" id="KW-0067">ATP-binding</keyword>
<feature type="domain" description="SOCS box" evidence="4">
    <location>
        <begin position="383"/>
        <end position="436"/>
    </location>
</feature>
<proteinExistence type="inferred from homology"/>
<dbReference type="PANTHER" id="PTHR23073">
    <property type="entry name" value="26S PROTEASOME REGULATORY SUBUNIT"/>
    <property type="match status" value="1"/>
</dbReference>